<organism evidence="2 3">
    <name type="scientific">Pleurodeles waltl</name>
    <name type="common">Iberian ribbed newt</name>
    <dbReference type="NCBI Taxonomy" id="8319"/>
    <lineage>
        <taxon>Eukaryota</taxon>
        <taxon>Metazoa</taxon>
        <taxon>Chordata</taxon>
        <taxon>Craniata</taxon>
        <taxon>Vertebrata</taxon>
        <taxon>Euteleostomi</taxon>
        <taxon>Amphibia</taxon>
        <taxon>Batrachia</taxon>
        <taxon>Caudata</taxon>
        <taxon>Salamandroidea</taxon>
        <taxon>Salamandridae</taxon>
        <taxon>Pleurodelinae</taxon>
        <taxon>Pleurodeles</taxon>
    </lineage>
</organism>
<feature type="region of interest" description="Disordered" evidence="1">
    <location>
        <begin position="1"/>
        <end position="127"/>
    </location>
</feature>
<evidence type="ECO:0000313" key="2">
    <source>
        <dbReference type="EMBL" id="KAJ1173544.1"/>
    </source>
</evidence>
<gene>
    <name evidence="2" type="ORF">NDU88_005375</name>
</gene>
<proteinExistence type="predicted"/>
<name>A0AAV7TC24_PLEWA</name>
<dbReference type="Proteomes" id="UP001066276">
    <property type="component" value="Chromosome 4_1"/>
</dbReference>
<feature type="compositionally biased region" description="Basic and acidic residues" evidence="1">
    <location>
        <begin position="86"/>
        <end position="106"/>
    </location>
</feature>
<dbReference type="EMBL" id="JANPWB010000007">
    <property type="protein sequence ID" value="KAJ1173544.1"/>
    <property type="molecule type" value="Genomic_DNA"/>
</dbReference>
<evidence type="ECO:0000256" key="1">
    <source>
        <dbReference type="SAM" id="MobiDB-lite"/>
    </source>
</evidence>
<feature type="compositionally biased region" description="Basic and acidic residues" evidence="1">
    <location>
        <begin position="118"/>
        <end position="127"/>
    </location>
</feature>
<accession>A0AAV7TC24</accession>
<evidence type="ECO:0000313" key="3">
    <source>
        <dbReference type="Proteomes" id="UP001066276"/>
    </source>
</evidence>
<comment type="caution">
    <text evidence="2">The sequence shown here is derived from an EMBL/GenBank/DDBJ whole genome shotgun (WGS) entry which is preliminary data.</text>
</comment>
<keyword evidence="3" id="KW-1185">Reference proteome</keyword>
<feature type="compositionally biased region" description="Basic and acidic residues" evidence="1">
    <location>
        <begin position="64"/>
        <end position="75"/>
    </location>
</feature>
<sequence>MRNSDGRIPSYNSCRAQKENEAGVDHSTAVEESSEVEPGRSVHCDGVDETGGCRRRKASIAAPRVREGDMGKRETLSVPTGAKQSIDIRKETIETPDGRRSDKAIEEEASSLTLLKGSPEKPAPRRK</sequence>
<reference evidence="2" key="1">
    <citation type="journal article" date="2022" name="bioRxiv">
        <title>Sequencing and chromosome-scale assembly of the giantPleurodeles waltlgenome.</title>
        <authorList>
            <person name="Brown T."/>
            <person name="Elewa A."/>
            <person name="Iarovenko S."/>
            <person name="Subramanian E."/>
            <person name="Araus A.J."/>
            <person name="Petzold A."/>
            <person name="Susuki M."/>
            <person name="Suzuki K.-i.T."/>
            <person name="Hayashi T."/>
            <person name="Toyoda A."/>
            <person name="Oliveira C."/>
            <person name="Osipova E."/>
            <person name="Leigh N.D."/>
            <person name="Simon A."/>
            <person name="Yun M.H."/>
        </authorList>
    </citation>
    <scope>NUCLEOTIDE SEQUENCE</scope>
    <source>
        <strain evidence="2">20211129_DDA</strain>
        <tissue evidence="2">Liver</tissue>
    </source>
</reference>
<dbReference type="AlphaFoldDB" id="A0AAV7TC24"/>
<protein>
    <submittedName>
        <fullName evidence="2">Uncharacterized protein</fullName>
    </submittedName>
</protein>
<feature type="compositionally biased region" description="Basic and acidic residues" evidence="1">
    <location>
        <begin position="37"/>
        <end position="46"/>
    </location>
</feature>